<evidence type="ECO:0000313" key="1">
    <source>
        <dbReference type="EMBL" id="CAE6801941.1"/>
    </source>
</evidence>
<accession>A0ABM8SD21</accession>
<name>A0ABM8SD21_9BACT</name>
<evidence type="ECO:0008006" key="3">
    <source>
        <dbReference type="Google" id="ProtNLM"/>
    </source>
</evidence>
<dbReference type="RefSeq" id="WP_213044267.1">
    <property type="nucleotide sequence ID" value="NZ_CAJNBJ010000021.1"/>
</dbReference>
<dbReference type="InterPro" id="IPR030807">
    <property type="entry name" value="Methyltran_NanM"/>
</dbReference>
<sequence>MLWSVRDKVMFQTVFSPSRAEALQLMDFARYLWAENIADQVVSHPLFAPSALWRHWAGQSFVGLSLEKLLLQGGHAFPHSIEVAAEERPTGLLAALRECVGHVRGASTRTRMREGRDPRSLAAAFARLYPQAHIPSEHESWYARHPNPYFRCLEAYLLRGKTDLPSRMLEVGGGACVNVAFYHSLNRRMQSIVVDLPETMFFGYTFLRTVFPDMRILLPHEVNGSFTQDADVVFLLPTQTDLIPDETMDFCFNMASFQEMSMATVNHYLALMARTLRDEGRFVSMNFEISRYFKENTLKSYDLAGYHSEAKATRAPFSSDLAGFGLNVIHLEVEKRRAGEA</sequence>
<evidence type="ECO:0000313" key="2">
    <source>
        <dbReference type="Proteomes" id="UP000675880"/>
    </source>
</evidence>
<reference evidence="1 2" key="1">
    <citation type="submission" date="2021-02" db="EMBL/GenBank/DDBJ databases">
        <authorList>
            <person name="Han P."/>
        </authorList>
    </citation>
    <scope>NUCLEOTIDE SEQUENCE [LARGE SCALE GENOMIC DNA]</scope>
    <source>
        <strain evidence="1">Candidatus Nitrospira sp. ZN2</strain>
    </source>
</reference>
<dbReference type="EMBL" id="CAJNBJ010000021">
    <property type="protein sequence ID" value="CAE6801941.1"/>
    <property type="molecule type" value="Genomic_DNA"/>
</dbReference>
<organism evidence="1 2">
    <name type="scientific">Nitrospira defluvii</name>
    <dbReference type="NCBI Taxonomy" id="330214"/>
    <lineage>
        <taxon>Bacteria</taxon>
        <taxon>Pseudomonadati</taxon>
        <taxon>Nitrospirota</taxon>
        <taxon>Nitrospiria</taxon>
        <taxon>Nitrospirales</taxon>
        <taxon>Nitrospiraceae</taxon>
        <taxon>Nitrospira</taxon>
    </lineage>
</organism>
<keyword evidence="2" id="KW-1185">Reference proteome</keyword>
<gene>
    <name evidence="1" type="ORF">NSPZN2_80107</name>
</gene>
<dbReference type="NCBIfam" id="TIGR04371">
    <property type="entry name" value="methyltran_NanM"/>
    <property type="match status" value="1"/>
</dbReference>
<comment type="caution">
    <text evidence="1">The sequence shown here is derived from an EMBL/GenBank/DDBJ whole genome shotgun (WGS) entry which is preliminary data.</text>
</comment>
<protein>
    <recommendedName>
        <fullName evidence="3">Sugar O-methyltransferase</fullName>
    </recommendedName>
</protein>
<dbReference type="Proteomes" id="UP000675880">
    <property type="component" value="Unassembled WGS sequence"/>
</dbReference>
<proteinExistence type="predicted"/>